<feature type="domain" description="DUF5597" evidence="1">
    <location>
        <begin position="75"/>
        <end position="264"/>
    </location>
</feature>
<evidence type="ECO:0000313" key="4">
    <source>
        <dbReference type="Proteomes" id="UP000253606"/>
    </source>
</evidence>
<dbReference type="Gene3D" id="2.60.220.20">
    <property type="entry name" value="putative beta-Galactosidase from caulobacter crescentus"/>
    <property type="match status" value="1"/>
</dbReference>
<evidence type="ECO:0000313" key="2">
    <source>
        <dbReference type="EMBL" id="AXC16323.1"/>
    </source>
</evidence>
<dbReference type="Proteomes" id="UP000253606">
    <property type="component" value="Plasmid pACPOL4"/>
</dbReference>
<dbReference type="RefSeq" id="WP_114211497.1">
    <property type="nucleotide sequence ID" value="NZ_CP030843.1"/>
</dbReference>
<evidence type="ECO:0000259" key="1">
    <source>
        <dbReference type="Pfam" id="PF18120"/>
    </source>
</evidence>
<dbReference type="KEGG" id="abas:ACPOL_7157"/>
<organism evidence="3 4">
    <name type="scientific">Acidisarcina polymorpha</name>
    <dbReference type="NCBI Taxonomy" id="2211140"/>
    <lineage>
        <taxon>Bacteria</taxon>
        <taxon>Pseudomonadati</taxon>
        <taxon>Acidobacteriota</taxon>
        <taxon>Terriglobia</taxon>
        <taxon>Terriglobales</taxon>
        <taxon>Acidobacteriaceae</taxon>
        <taxon>Acidisarcina</taxon>
    </lineage>
</organism>
<geneLocation type="plasmid" evidence="4">
    <name>pacpol4</name>
</geneLocation>
<dbReference type="EMBL" id="CP030844">
    <property type="protein sequence ID" value="AXC16349.1"/>
    <property type="molecule type" value="Genomic_DNA"/>
</dbReference>
<protein>
    <submittedName>
        <fullName evidence="3">Beta-galactosidase</fullName>
    </submittedName>
</protein>
<dbReference type="Pfam" id="PF18120">
    <property type="entry name" value="DUF5597"/>
    <property type="match status" value="1"/>
</dbReference>
<dbReference type="Gene3D" id="3.20.20.80">
    <property type="entry name" value="Glycosidases"/>
    <property type="match status" value="1"/>
</dbReference>
<keyword evidence="3" id="KW-0614">Plasmid</keyword>
<dbReference type="Proteomes" id="UP000253606">
    <property type="component" value="Plasmid pACPOL3"/>
</dbReference>
<dbReference type="InterPro" id="IPR040719">
    <property type="entry name" value="DUF5597"/>
</dbReference>
<geneLocation type="plasmid" evidence="3">
    <name>pACPOL3</name>
</geneLocation>
<geneLocation type="plasmid" evidence="4">
    <name>pacpol3</name>
</geneLocation>
<dbReference type="AlphaFoldDB" id="A0A2Z5GBH1"/>
<reference evidence="3 4" key="1">
    <citation type="journal article" date="2018" name="Front. Microbiol.">
        <title>Hydrolytic Capabilities as a Key to Environmental Success: Chitinolytic and Cellulolytic Acidobacteria From Acidic Sub-arctic Soils and Boreal Peatlands.</title>
        <authorList>
            <person name="Belova S.E."/>
            <person name="Ravin N.V."/>
            <person name="Pankratov T.A."/>
            <person name="Rakitin A.L."/>
            <person name="Ivanova A.A."/>
            <person name="Beletsky A.V."/>
            <person name="Mardanov A.V."/>
            <person name="Sinninghe Damste J.S."/>
            <person name="Dedysh S.N."/>
        </authorList>
    </citation>
    <scope>NUCLEOTIDE SEQUENCE [LARGE SCALE GENOMIC DNA]</scope>
    <source>
        <strain evidence="3 4">SBC82</strain>
        <plasmid evidence="4">pacpol3</plasmid>
        <plasmid evidence="3">pACPOL3</plasmid>
        <plasmid evidence="2">pACPOL4</plasmid>
        <plasmid evidence="4">pacpol4</plasmid>
    </source>
</reference>
<name>A0A2Z5GBH1_9BACT</name>
<gene>
    <name evidence="2" type="ORF">ACPOL_7131</name>
    <name evidence="3" type="ORF">ACPOL_7157</name>
</gene>
<dbReference type="OrthoDB" id="9800974at2"/>
<sequence length="337" mass="36118">MIGPDLYSSDPSFYLGILDTYARPDNPLWIPETGQGNEYAPYFFAALGRGAIGFSPFGIDWVGRLPDGVVPRVHAANYALAGSMDRTLAKLNFAGKIKTMIEAAGGADQQVIFYPNSTPLNARNSFGASSPPADDALIDISTLANAMVSPGEAGNVATRTADQSGAWVAEVRFGFPQRDGEAAPGSSDKSGRMLIAQMNPNEYLVTGIGGAVFFHRPGYLPGIRMQILSAEEGYFTPSRASGAPEEWHRIRILNGDETDRSIRFPDPHAVPARSNSAPHAGGDTEGPLLFRTVLLRFASFWTDSSSATGLQQGARTKALTSVSWIVQSRFLEARVSS</sequence>
<keyword evidence="4" id="KW-1185">Reference proteome</keyword>
<evidence type="ECO:0000313" key="3">
    <source>
        <dbReference type="EMBL" id="AXC16349.1"/>
    </source>
</evidence>
<dbReference type="EMBL" id="CP030843">
    <property type="protein sequence ID" value="AXC16323.1"/>
    <property type="molecule type" value="Genomic_DNA"/>
</dbReference>
<dbReference type="KEGG" id="abas:ACPOL_7131"/>
<geneLocation type="plasmid" evidence="2">
    <name>pACPOL4</name>
</geneLocation>
<accession>A0A2Z5GBH1</accession>
<proteinExistence type="predicted"/>